<feature type="transmembrane region" description="Helical" evidence="1">
    <location>
        <begin position="140"/>
        <end position="158"/>
    </location>
</feature>
<keyword evidence="1" id="KW-0472">Membrane</keyword>
<feature type="transmembrane region" description="Helical" evidence="1">
    <location>
        <begin position="68"/>
        <end position="86"/>
    </location>
</feature>
<feature type="transmembrane region" description="Helical" evidence="1">
    <location>
        <begin position="37"/>
        <end position="56"/>
    </location>
</feature>
<organism evidence="2 3">
    <name type="scientific">Couchioplanes caeruleus subsp. caeruleus</name>
    <dbReference type="NCBI Taxonomy" id="56427"/>
    <lineage>
        <taxon>Bacteria</taxon>
        <taxon>Bacillati</taxon>
        <taxon>Actinomycetota</taxon>
        <taxon>Actinomycetes</taxon>
        <taxon>Micromonosporales</taxon>
        <taxon>Micromonosporaceae</taxon>
        <taxon>Couchioplanes</taxon>
    </lineage>
</organism>
<keyword evidence="3" id="KW-1185">Reference proteome</keyword>
<keyword evidence="1" id="KW-1133">Transmembrane helix</keyword>
<dbReference type="EMBL" id="MEIA01000098">
    <property type="protein sequence ID" value="OJF14455.1"/>
    <property type="molecule type" value="Genomic_DNA"/>
</dbReference>
<reference evidence="2 3" key="1">
    <citation type="submission" date="2016-09" db="EMBL/GenBank/DDBJ databases">
        <title>Couchioplanes caeruleus draft genome sequence.</title>
        <authorList>
            <person name="Sheehan J."/>
            <person name="Caffrey P."/>
        </authorList>
    </citation>
    <scope>NUCLEOTIDE SEQUENCE [LARGE SCALE GENOMIC DNA]</scope>
    <source>
        <strain evidence="2 3">DSM 43634</strain>
    </source>
</reference>
<protein>
    <submittedName>
        <fullName evidence="2">Uncharacterized protein</fullName>
    </submittedName>
</protein>
<evidence type="ECO:0000313" key="3">
    <source>
        <dbReference type="Proteomes" id="UP000182486"/>
    </source>
</evidence>
<comment type="caution">
    <text evidence="2">The sequence shown here is derived from an EMBL/GenBank/DDBJ whole genome shotgun (WGS) entry which is preliminary data.</text>
</comment>
<proteinExistence type="predicted"/>
<dbReference type="AlphaFoldDB" id="A0A1K0FNN9"/>
<keyword evidence="1" id="KW-0812">Transmembrane</keyword>
<feature type="transmembrane region" description="Helical" evidence="1">
    <location>
        <begin position="170"/>
        <end position="190"/>
    </location>
</feature>
<accession>A0A1K0FNN9</accession>
<evidence type="ECO:0000256" key="1">
    <source>
        <dbReference type="SAM" id="Phobius"/>
    </source>
</evidence>
<name>A0A1K0FNN9_9ACTN</name>
<gene>
    <name evidence="2" type="ORF">BG844_09805</name>
</gene>
<feature type="transmembrane region" description="Helical" evidence="1">
    <location>
        <begin position="98"/>
        <end position="120"/>
    </location>
</feature>
<sequence>MEGWNIVGHRDWALVNLKRDTGPRPDEPVAAPRSVPLFLLALMLVEFSVLAAFDLFYRSDTTRPAGQVLGYVLMFFGPTAAFAVVAQAMETRRGRFGIGTVLTVLGAVVSLPAAALITYASSVDTCEVLPPDLAWYRTPVLLTCIGLALGLAAGRATAMAARRAGPLLRDALSVGATAIVVFGVLAPLLATTATCSGMGY</sequence>
<evidence type="ECO:0000313" key="2">
    <source>
        <dbReference type="EMBL" id="OJF14455.1"/>
    </source>
</evidence>
<dbReference type="Proteomes" id="UP000182486">
    <property type="component" value="Unassembled WGS sequence"/>
</dbReference>